<evidence type="ECO:0000313" key="4">
    <source>
        <dbReference type="Proteomes" id="UP001058974"/>
    </source>
</evidence>
<evidence type="ECO:0000313" key="3">
    <source>
        <dbReference type="EMBL" id="KAI5426731.1"/>
    </source>
</evidence>
<evidence type="ECO:0000259" key="2">
    <source>
        <dbReference type="Pfam" id="PF22936"/>
    </source>
</evidence>
<protein>
    <recommendedName>
        <fullName evidence="2">Retrovirus-related Pol polyprotein from transposon TNT 1-94-like beta-barrel domain-containing protein</fullName>
    </recommendedName>
</protein>
<dbReference type="EMBL" id="JAMSHJ010000003">
    <property type="protein sequence ID" value="KAI5426731.1"/>
    <property type="molecule type" value="Genomic_DNA"/>
</dbReference>
<name>A0A9D4XSS3_PEA</name>
<dbReference type="PANTHER" id="PTHR34222:SF40">
    <property type="match status" value="1"/>
</dbReference>
<evidence type="ECO:0000256" key="1">
    <source>
        <dbReference type="SAM" id="MobiDB-lite"/>
    </source>
</evidence>
<gene>
    <name evidence="3" type="ORF">KIW84_032236</name>
</gene>
<organism evidence="3 4">
    <name type="scientific">Pisum sativum</name>
    <name type="common">Garden pea</name>
    <name type="synonym">Lathyrus oleraceus</name>
    <dbReference type="NCBI Taxonomy" id="3888"/>
    <lineage>
        <taxon>Eukaryota</taxon>
        <taxon>Viridiplantae</taxon>
        <taxon>Streptophyta</taxon>
        <taxon>Embryophyta</taxon>
        <taxon>Tracheophyta</taxon>
        <taxon>Spermatophyta</taxon>
        <taxon>Magnoliopsida</taxon>
        <taxon>eudicotyledons</taxon>
        <taxon>Gunneridae</taxon>
        <taxon>Pentapetalae</taxon>
        <taxon>rosids</taxon>
        <taxon>fabids</taxon>
        <taxon>Fabales</taxon>
        <taxon>Fabaceae</taxon>
        <taxon>Papilionoideae</taxon>
        <taxon>50 kb inversion clade</taxon>
        <taxon>NPAAA clade</taxon>
        <taxon>Hologalegina</taxon>
        <taxon>IRL clade</taxon>
        <taxon>Fabeae</taxon>
        <taxon>Lathyrus</taxon>
    </lineage>
</organism>
<dbReference type="Gramene" id="Psat03G0223600-T1">
    <property type="protein sequence ID" value="KAI5426731.1"/>
    <property type="gene ID" value="KIW84_032236"/>
</dbReference>
<dbReference type="Proteomes" id="UP001058974">
    <property type="component" value="Chromosome 3"/>
</dbReference>
<proteinExistence type="predicted"/>
<comment type="caution">
    <text evidence="3">The sequence shown here is derived from an EMBL/GenBank/DDBJ whole genome shotgun (WGS) entry which is preliminary data.</text>
</comment>
<dbReference type="Pfam" id="PF22936">
    <property type="entry name" value="Pol_BBD"/>
    <property type="match status" value="1"/>
</dbReference>
<keyword evidence="4" id="KW-1185">Reference proteome</keyword>
<accession>A0A9D4XSS3</accession>
<feature type="compositionally biased region" description="Polar residues" evidence="1">
    <location>
        <begin position="143"/>
        <end position="155"/>
    </location>
</feature>
<dbReference type="AlphaFoldDB" id="A0A9D4XSS3"/>
<reference evidence="3 4" key="1">
    <citation type="journal article" date="2022" name="Nat. Genet.">
        <title>Improved pea reference genome and pan-genome highlight genomic features and evolutionary characteristics.</title>
        <authorList>
            <person name="Yang T."/>
            <person name="Liu R."/>
            <person name="Luo Y."/>
            <person name="Hu S."/>
            <person name="Wang D."/>
            <person name="Wang C."/>
            <person name="Pandey M.K."/>
            <person name="Ge S."/>
            <person name="Xu Q."/>
            <person name="Li N."/>
            <person name="Li G."/>
            <person name="Huang Y."/>
            <person name="Saxena R.K."/>
            <person name="Ji Y."/>
            <person name="Li M."/>
            <person name="Yan X."/>
            <person name="He Y."/>
            <person name="Liu Y."/>
            <person name="Wang X."/>
            <person name="Xiang C."/>
            <person name="Varshney R.K."/>
            <person name="Ding H."/>
            <person name="Gao S."/>
            <person name="Zong X."/>
        </authorList>
    </citation>
    <scope>NUCLEOTIDE SEQUENCE [LARGE SCALE GENOMIC DNA]</scope>
    <source>
        <strain evidence="3 4">cv. Zhongwan 6</strain>
    </source>
</reference>
<feature type="domain" description="Retrovirus-related Pol polyprotein from transposon TNT 1-94-like beta-barrel" evidence="2">
    <location>
        <begin position="196"/>
        <end position="259"/>
    </location>
</feature>
<feature type="region of interest" description="Disordered" evidence="1">
    <location>
        <begin position="134"/>
        <end position="155"/>
    </location>
</feature>
<dbReference type="PANTHER" id="PTHR34222">
    <property type="entry name" value="GAG_PRE-INTEGRS DOMAIN-CONTAINING PROTEIN"/>
    <property type="match status" value="1"/>
</dbReference>
<dbReference type="InterPro" id="IPR054722">
    <property type="entry name" value="PolX-like_BBD"/>
</dbReference>
<sequence>MDVYDEVEWSCTEDKKKYKELVEKYRVYKFLLGLNTELDEVRGRILGTKPLPKIREAFSEIRREESRRKVMLGKSSAVASIEGSAMAALKQSTAARGDQRSFQKKTRPWCDHCKKPGHTKETCWIIHGKPSELKWTKNRDSRGNTTEVNSHSSPFNKEQMEALQKMLQQTIGTATVAQKGNLFHALNTNMGKQNSWIIDSGASDHMIGDLTVFDSYSPCQNNSTVRIIDGTLSKVMGKDSVIISQNITLSSVLYVPKLDYFGVGEDDWQC</sequence>